<organism evidence="5 6">
    <name type="scientific">Eptatretus burgeri</name>
    <name type="common">Inshore hagfish</name>
    <dbReference type="NCBI Taxonomy" id="7764"/>
    <lineage>
        <taxon>Eukaryota</taxon>
        <taxon>Metazoa</taxon>
        <taxon>Chordata</taxon>
        <taxon>Craniata</taxon>
        <taxon>Vertebrata</taxon>
        <taxon>Cyclostomata</taxon>
        <taxon>Myxini</taxon>
        <taxon>Myxiniformes</taxon>
        <taxon>Myxinidae</taxon>
        <taxon>Eptatretinae</taxon>
        <taxon>Eptatretus</taxon>
    </lineage>
</organism>
<name>A0A8C4PZ22_EPTBU</name>
<dbReference type="InterPro" id="IPR043989">
    <property type="entry name" value="CCZ1/INTU/HSP4_longin_3"/>
</dbReference>
<evidence type="ECO:0000313" key="5">
    <source>
        <dbReference type="Ensembl" id="ENSEBUP00000006925.1"/>
    </source>
</evidence>
<evidence type="ECO:0000259" key="4">
    <source>
        <dbReference type="Pfam" id="PF19033"/>
    </source>
</evidence>
<feature type="domain" description="CCZ1/INTU second Longin" evidence="3">
    <location>
        <begin position="205"/>
        <end position="330"/>
    </location>
</feature>
<dbReference type="GO" id="GO:0016192">
    <property type="term" value="P:vesicle-mediated transport"/>
    <property type="evidence" value="ECO:0007669"/>
    <property type="project" value="InterPro"/>
</dbReference>
<proteinExistence type="inferred from homology"/>
<accession>A0A8C4PZ22</accession>
<evidence type="ECO:0000259" key="3">
    <source>
        <dbReference type="Pfam" id="PF19032"/>
    </source>
</evidence>
<sequence>MDVLGAHSLVAFAVYNPRFGSNEGEEYKKLLYYYPEDVEINEKIKTIGLCEAIVQFSRTFSRQSPARALHTQKNRHHFYEAEEHFWMVMVVKNPVVMKENSEGKSVPEYQEDVLLDSVYNAVLRQTYTMFKLFKGTFGMAMEQGGVETLKRRLQEFFSRYLLTLRLEQCDLIDTLGGISFFPLDKMTYLKIQSFISMVEFSFAHIQFTAFLYNEQLVWSGLEQDDMRTLFKYLTTSLFPSTIEAELAGKESPIHVSFPGYSQHYGRFLLGPRSLTDPNSPLRVPKIHVYIGSRHSELHLIVYKALSAAVCFLVDATVVLTLDFFQRLDTLVGPQLTLLASDIAEQYSSNRKPASSEKDSQFKFIYFNHMNLAEKSTVHVRRAANPSLVTVPTELLHILGDINSDFASSVEDEEVTVKAMSDYWVVGKRSDQRELYVILNQKNANLIEVNGTQLCCSEWEEVFELLRDKPCCLCRFCFSNDAPSLIFDGIS</sequence>
<protein>
    <submittedName>
        <fullName evidence="5">CCZ1 homolog, vacuolar protein trafficking and biogenesis associated</fullName>
    </submittedName>
</protein>
<dbReference type="GeneTree" id="ENSGT00390000004713"/>
<dbReference type="InterPro" id="IPR043987">
    <property type="entry name" value="CCZ1/INTU/HSP4_longin_1"/>
</dbReference>
<keyword evidence="6" id="KW-1185">Reference proteome</keyword>
<comment type="similarity">
    <text evidence="1">Belongs to the CCZ1 family.</text>
</comment>
<dbReference type="InterPro" id="IPR043988">
    <property type="entry name" value="CCZ1/INTU_longin_2"/>
</dbReference>
<feature type="domain" description="CCZ1/INTU/HSP4 first Longin" evidence="2">
    <location>
        <begin position="11"/>
        <end position="135"/>
    </location>
</feature>
<dbReference type="InterPro" id="IPR013176">
    <property type="entry name" value="Ccz1"/>
</dbReference>
<dbReference type="AlphaFoldDB" id="A0A8C4PZ22"/>
<feature type="domain" description="CCZ1/INTU/HPS4 third Longin" evidence="4">
    <location>
        <begin position="357"/>
        <end position="450"/>
    </location>
</feature>
<dbReference type="PANTHER" id="PTHR13056">
    <property type="entry name" value="VACUOLAR FUSION PROTEIN CCZ1 HOMOLOG-RELATED"/>
    <property type="match status" value="1"/>
</dbReference>
<dbReference type="Ensembl" id="ENSEBUT00000007414.1">
    <property type="protein sequence ID" value="ENSEBUP00000006948.1"/>
    <property type="gene ID" value="ENSEBUG00000004547.1"/>
</dbReference>
<dbReference type="Ensembl" id="ENSEBUT00000007390.1">
    <property type="protein sequence ID" value="ENSEBUP00000006925.1"/>
    <property type="gene ID" value="ENSEBUG00000004547.1"/>
</dbReference>
<dbReference type="GO" id="GO:0035658">
    <property type="term" value="C:Mon1-Ccz1 complex"/>
    <property type="evidence" value="ECO:0007669"/>
    <property type="project" value="InterPro"/>
</dbReference>
<dbReference type="PANTHER" id="PTHR13056:SF0">
    <property type="entry name" value="VACUOLAR FUSION PROTEIN CCZ1 HOMOLOG-RELATED"/>
    <property type="match status" value="1"/>
</dbReference>
<dbReference type="Pfam" id="PF19032">
    <property type="entry name" value="Intu_longin_2"/>
    <property type="match status" value="1"/>
</dbReference>
<dbReference type="Pfam" id="PF19031">
    <property type="entry name" value="Intu_longin_1"/>
    <property type="match status" value="1"/>
</dbReference>
<evidence type="ECO:0000256" key="1">
    <source>
        <dbReference type="ARBA" id="ARBA00005352"/>
    </source>
</evidence>
<evidence type="ECO:0000259" key="2">
    <source>
        <dbReference type="Pfam" id="PF19031"/>
    </source>
</evidence>
<dbReference type="Pfam" id="PF19033">
    <property type="entry name" value="Intu_longin_3"/>
    <property type="match status" value="1"/>
</dbReference>
<dbReference type="Proteomes" id="UP000694388">
    <property type="component" value="Unplaced"/>
</dbReference>
<evidence type="ECO:0000313" key="6">
    <source>
        <dbReference type="Proteomes" id="UP000694388"/>
    </source>
</evidence>
<reference evidence="5" key="1">
    <citation type="submission" date="2025-05" db="UniProtKB">
        <authorList>
            <consortium name="Ensembl"/>
        </authorList>
    </citation>
    <scope>IDENTIFICATION</scope>
</reference>